<keyword evidence="1" id="KW-0472">Membrane</keyword>
<feature type="transmembrane region" description="Helical" evidence="1">
    <location>
        <begin position="179"/>
        <end position="200"/>
    </location>
</feature>
<evidence type="ECO:0000313" key="2">
    <source>
        <dbReference type="EMBL" id="GLC84253.1"/>
    </source>
</evidence>
<comment type="caution">
    <text evidence="2">The sequence shown here is derived from an EMBL/GenBank/DDBJ whole genome shotgun (WGS) entry which is preliminary data.</text>
</comment>
<evidence type="ECO:0000256" key="1">
    <source>
        <dbReference type="SAM" id="Phobius"/>
    </source>
</evidence>
<accession>A0ABQ5NFM3</accession>
<dbReference type="Proteomes" id="UP001165068">
    <property type="component" value="Unassembled WGS sequence"/>
</dbReference>
<sequence>MTFFLAAAAAVCGLARLAIFVSLHVIRNEYSPVRHAVSDYAVGSTRRLSSIMTWVTVPFWGLLAAAVATGLNDWADATGIAVALAVLALIFLVLPFVPTDLEGEKASLIGRLHYLLAIAWFAISYACMGNFTRLFSALVPEWLAVTLTVISWIAAASLTVSVIVLVVKKLRTWVFGISERVFILSVNLFYLGVAVGLLLVG</sequence>
<feature type="transmembrane region" description="Helical" evidence="1">
    <location>
        <begin position="109"/>
        <end position="131"/>
    </location>
</feature>
<name>A0ABQ5NFM3_9MICO</name>
<evidence type="ECO:0008006" key="4">
    <source>
        <dbReference type="Google" id="ProtNLM"/>
    </source>
</evidence>
<feature type="transmembrane region" description="Helical" evidence="1">
    <location>
        <begin position="6"/>
        <end position="26"/>
    </location>
</feature>
<keyword evidence="1" id="KW-0812">Transmembrane</keyword>
<feature type="transmembrane region" description="Helical" evidence="1">
    <location>
        <begin position="143"/>
        <end position="167"/>
    </location>
</feature>
<dbReference type="EMBL" id="BRZC01000003">
    <property type="protein sequence ID" value="GLC84253.1"/>
    <property type="molecule type" value="Genomic_DNA"/>
</dbReference>
<proteinExistence type="predicted"/>
<keyword evidence="3" id="KW-1185">Reference proteome</keyword>
<feature type="transmembrane region" description="Helical" evidence="1">
    <location>
        <begin position="77"/>
        <end position="97"/>
    </location>
</feature>
<dbReference type="InterPro" id="IPR009339">
    <property type="entry name" value="DUF998"/>
</dbReference>
<feature type="transmembrane region" description="Helical" evidence="1">
    <location>
        <begin position="51"/>
        <end position="71"/>
    </location>
</feature>
<gene>
    <name evidence="2" type="ORF">MIAR_08410</name>
</gene>
<protein>
    <recommendedName>
        <fullName evidence="4">DUF998 domain-containing protein</fullName>
    </recommendedName>
</protein>
<organism evidence="2 3">
    <name type="scientific">Microbacterium arabinogalactanolyticum</name>
    <dbReference type="NCBI Taxonomy" id="69365"/>
    <lineage>
        <taxon>Bacteria</taxon>
        <taxon>Bacillati</taxon>
        <taxon>Actinomycetota</taxon>
        <taxon>Actinomycetes</taxon>
        <taxon>Micrococcales</taxon>
        <taxon>Microbacteriaceae</taxon>
        <taxon>Microbacterium</taxon>
    </lineage>
</organism>
<keyword evidence="1" id="KW-1133">Transmembrane helix</keyword>
<evidence type="ECO:0000313" key="3">
    <source>
        <dbReference type="Proteomes" id="UP001165068"/>
    </source>
</evidence>
<dbReference type="RefSeq" id="WP_285631806.1">
    <property type="nucleotide sequence ID" value="NZ_BAAAUK010000003.1"/>
</dbReference>
<dbReference type="Pfam" id="PF06197">
    <property type="entry name" value="DUF998"/>
    <property type="match status" value="1"/>
</dbReference>
<reference evidence="2" key="1">
    <citation type="submission" date="2022-08" db="EMBL/GenBank/DDBJ databases">
        <title>Draft genome sequence of Microbacterium arabinogalactanolyticum JCM 9171.</title>
        <authorList>
            <person name="Fujita K."/>
            <person name="Ishiwata A."/>
            <person name="Fushinobu S."/>
        </authorList>
    </citation>
    <scope>NUCLEOTIDE SEQUENCE</scope>
    <source>
        <strain evidence="2">JCM 9171</strain>
    </source>
</reference>